<dbReference type="Gene3D" id="1.10.12.10">
    <property type="entry name" value="Lyase 2-enoyl-coa Hydratase, Chain A, domain 2"/>
    <property type="match status" value="1"/>
</dbReference>
<reference evidence="3 4" key="1">
    <citation type="submission" date="2010-10" db="EMBL/GenBank/DDBJ databases">
        <title>Complete sequence of Frankia sp. EuI1c.</title>
        <authorList>
            <consortium name="US DOE Joint Genome Institute"/>
            <person name="Lucas S."/>
            <person name="Copeland A."/>
            <person name="Lapidus A."/>
            <person name="Cheng J.-F."/>
            <person name="Bruce D."/>
            <person name="Goodwin L."/>
            <person name="Pitluck S."/>
            <person name="Chertkov O."/>
            <person name="Detter J.C."/>
            <person name="Han C."/>
            <person name="Tapia R."/>
            <person name="Land M."/>
            <person name="Hauser L."/>
            <person name="Jeffries C."/>
            <person name="Kyrpides N."/>
            <person name="Ivanova N."/>
            <person name="Mikhailova N."/>
            <person name="Beauchemin N."/>
            <person name="Sen A."/>
            <person name="Sur S.A."/>
            <person name="Gtari M."/>
            <person name="Wall L."/>
            <person name="Tisa L."/>
            <person name="Woyke T."/>
        </authorList>
    </citation>
    <scope>NUCLEOTIDE SEQUENCE [LARGE SCALE GENOMIC DNA]</scope>
    <source>
        <strain evidence="4">DSM 45817 / CECT 9037 / EuI1c</strain>
    </source>
</reference>
<dbReference type="Proteomes" id="UP000002484">
    <property type="component" value="Chromosome"/>
</dbReference>
<dbReference type="InParanoid" id="E3J934"/>
<evidence type="ECO:0000313" key="4">
    <source>
        <dbReference type="Proteomes" id="UP000002484"/>
    </source>
</evidence>
<dbReference type="InterPro" id="IPR018376">
    <property type="entry name" value="Enoyl-CoA_hyd/isom_CS"/>
</dbReference>
<dbReference type="InterPro" id="IPR014748">
    <property type="entry name" value="Enoyl-CoA_hydra_C"/>
</dbReference>
<dbReference type="InterPro" id="IPR029045">
    <property type="entry name" value="ClpP/crotonase-like_dom_sf"/>
</dbReference>
<evidence type="ECO:0000313" key="3">
    <source>
        <dbReference type="EMBL" id="ADP80913.1"/>
    </source>
</evidence>
<dbReference type="Gene3D" id="3.90.226.10">
    <property type="entry name" value="2-enoyl-CoA Hydratase, Chain A, domain 1"/>
    <property type="match status" value="1"/>
</dbReference>
<organism evidence="3 4">
    <name type="scientific">Pseudofrankia inefficax (strain DSM 45817 / CECT 9037 / DDB 130130 / EuI1c)</name>
    <name type="common">Frankia inefficax</name>
    <dbReference type="NCBI Taxonomy" id="298654"/>
    <lineage>
        <taxon>Bacteria</taxon>
        <taxon>Bacillati</taxon>
        <taxon>Actinomycetota</taxon>
        <taxon>Actinomycetes</taxon>
        <taxon>Frankiales</taxon>
        <taxon>Frankiaceae</taxon>
        <taxon>Pseudofrankia</taxon>
    </lineage>
</organism>
<name>E3J934_PSEI1</name>
<sequence length="272" mass="28464">MGEHIVRTSPADGVAVLEINRPGARNAFTEQTWVELRDRLHELASDPGVRAVVVTGAGTSFSAGGDIKTMGRVGAGVFAPAHRLLIAQETLRTLHRLPQPTLAAVEGYAIGAGWAVVLACDLVTVARDAFFQAPFLRRAAVPDGGFAALVAARVGRVRTMDLLLDGERLPADDALALGLASRVVDPGHARESGVAQATRIATLPADAVRLTKQLVRGREAWLDDALVAEAAAAALAGHSPDSAEGVRAFLERRPPVFNAGRRGAGQESSNPS</sequence>
<dbReference type="PROSITE" id="PS00166">
    <property type="entry name" value="ENOYL_COA_HYDRATASE"/>
    <property type="match status" value="1"/>
</dbReference>
<protein>
    <submittedName>
        <fullName evidence="3">Enoyl-CoA hydratase/isomerase</fullName>
    </submittedName>
</protein>
<dbReference type="STRING" id="298654.FraEuI1c_2887"/>
<dbReference type="AlphaFoldDB" id="E3J934"/>
<dbReference type="PANTHER" id="PTHR43459">
    <property type="entry name" value="ENOYL-COA HYDRATASE"/>
    <property type="match status" value="1"/>
</dbReference>
<dbReference type="eggNOG" id="COG1024">
    <property type="taxonomic scope" value="Bacteria"/>
</dbReference>
<keyword evidence="4" id="KW-1185">Reference proteome</keyword>
<dbReference type="CDD" id="cd06558">
    <property type="entry name" value="crotonase-like"/>
    <property type="match status" value="1"/>
</dbReference>
<comment type="similarity">
    <text evidence="1 2">Belongs to the enoyl-CoA hydratase/isomerase family.</text>
</comment>
<gene>
    <name evidence="3" type="ordered locus">FraEuI1c_2887</name>
</gene>
<dbReference type="EMBL" id="CP002299">
    <property type="protein sequence ID" value="ADP80913.1"/>
    <property type="molecule type" value="Genomic_DNA"/>
</dbReference>
<dbReference type="PANTHER" id="PTHR43459:SF1">
    <property type="entry name" value="EG:BACN32G11.4 PROTEIN"/>
    <property type="match status" value="1"/>
</dbReference>
<keyword evidence="3" id="KW-0413">Isomerase</keyword>
<dbReference type="KEGG" id="fri:FraEuI1c_2887"/>
<evidence type="ECO:0000256" key="1">
    <source>
        <dbReference type="ARBA" id="ARBA00005254"/>
    </source>
</evidence>
<dbReference type="Pfam" id="PF00378">
    <property type="entry name" value="ECH_1"/>
    <property type="match status" value="1"/>
</dbReference>
<dbReference type="SUPFAM" id="SSF52096">
    <property type="entry name" value="ClpP/crotonase"/>
    <property type="match status" value="1"/>
</dbReference>
<dbReference type="GO" id="GO:0016853">
    <property type="term" value="F:isomerase activity"/>
    <property type="evidence" value="ECO:0007669"/>
    <property type="project" value="UniProtKB-KW"/>
</dbReference>
<dbReference type="HOGENOM" id="CLU_009834_7_2_11"/>
<proteinExistence type="inferred from homology"/>
<accession>E3J934</accession>
<dbReference type="InterPro" id="IPR001753">
    <property type="entry name" value="Enoyl-CoA_hydra/iso"/>
</dbReference>
<evidence type="ECO:0000256" key="2">
    <source>
        <dbReference type="RuleBase" id="RU003707"/>
    </source>
</evidence>